<keyword evidence="2" id="KW-1133">Transmembrane helix</keyword>
<feature type="region of interest" description="Disordered" evidence="1">
    <location>
        <begin position="77"/>
        <end position="96"/>
    </location>
</feature>
<evidence type="ECO:0000256" key="1">
    <source>
        <dbReference type="SAM" id="MobiDB-lite"/>
    </source>
</evidence>
<dbReference type="Proteomes" id="UP000250266">
    <property type="component" value="Unassembled WGS sequence"/>
</dbReference>
<dbReference type="EMBL" id="KV744904">
    <property type="protein sequence ID" value="OCK81930.1"/>
    <property type="molecule type" value="Genomic_DNA"/>
</dbReference>
<feature type="transmembrane region" description="Helical" evidence="2">
    <location>
        <begin position="471"/>
        <end position="489"/>
    </location>
</feature>
<feature type="compositionally biased region" description="Basic and acidic residues" evidence="1">
    <location>
        <begin position="84"/>
        <end position="96"/>
    </location>
</feature>
<evidence type="ECO:0000313" key="4">
    <source>
        <dbReference type="Proteomes" id="UP000250266"/>
    </source>
</evidence>
<evidence type="ECO:0000313" key="3">
    <source>
        <dbReference type="EMBL" id="OCK81930.1"/>
    </source>
</evidence>
<gene>
    <name evidence="3" type="ORF">K432DRAFT_294382</name>
</gene>
<feature type="transmembrane region" description="Helical" evidence="2">
    <location>
        <begin position="501"/>
        <end position="524"/>
    </location>
</feature>
<keyword evidence="4" id="KW-1185">Reference proteome</keyword>
<reference evidence="3 4" key="1">
    <citation type="journal article" date="2016" name="Nat. Commun.">
        <title>Ectomycorrhizal ecology is imprinted in the genome of the dominant symbiotic fungus Cenococcum geophilum.</title>
        <authorList>
            <consortium name="DOE Joint Genome Institute"/>
            <person name="Peter M."/>
            <person name="Kohler A."/>
            <person name="Ohm R.A."/>
            <person name="Kuo A."/>
            <person name="Krutzmann J."/>
            <person name="Morin E."/>
            <person name="Arend M."/>
            <person name="Barry K.W."/>
            <person name="Binder M."/>
            <person name="Choi C."/>
            <person name="Clum A."/>
            <person name="Copeland A."/>
            <person name="Grisel N."/>
            <person name="Haridas S."/>
            <person name="Kipfer T."/>
            <person name="LaButti K."/>
            <person name="Lindquist E."/>
            <person name="Lipzen A."/>
            <person name="Maire R."/>
            <person name="Meier B."/>
            <person name="Mihaltcheva S."/>
            <person name="Molinier V."/>
            <person name="Murat C."/>
            <person name="Poggeler S."/>
            <person name="Quandt C.A."/>
            <person name="Sperisen C."/>
            <person name="Tritt A."/>
            <person name="Tisserant E."/>
            <person name="Crous P.W."/>
            <person name="Henrissat B."/>
            <person name="Nehls U."/>
            <person name="Egli S."/>
            <person name="Spatafora J.W."/>
            <person name="Grigoriev I.V."/>
            <person name="Martin F.M."/>
        </authorList>
    </citation>
    <scope>NUCLEOTIDE SEQUENCE [LARGE SCALE GENOMIC DNA]</scope>
    <source>
        <strain evidence="3 4">CBS 459.81</strain>
    </source>
</reference>
<evidence type="ECO:0000256" key="2">
    <source>
        <dbReference type="SAM" id="Phobius"/>
    </source>
</evidence>
<name>A0A8E2EDU8_9PEZI</name>
<keyword evidence="2" id="KW-0812">Transmembrane</keyword>
<accession>A0A8E2EDU8</accession>
<sequence>MSTKITPLNKVLYWTWSSTQHGSKAFRVFDQNPYLDVALKWIPSCTVMLLLFCFPQNIGGETRNNGFYDPVRDRDRHYSKKARNPCEDNPRGERASQRVRQIMDSQDRYWGITRRPLRPRTLCFLKESSGPPEAPEQSFTVRRGDDNNEEYVFISYTRREFCVEIEINRDWAARDRRDLLRFAVAATRAAKVPAFWIDFKCVATDKANIDGTGSLSEDTNDIYEDVYRICDVLRGAHSMAAIVGPPCDRKNAEEQDRQNWLSLWASRMWVLPEILLAPGEHGVWIYIQASGDAPENIVPDKVAKRNLAEFLGSDVEDIRQLIEHYEGSIQLSQLELVQLALDCLRRRTTVERTNADLAYALKGLLRRRPQIMEKESGFEAFASLSLANDSQRLLERLICMLPPDPDADWSDMRDAWEMQLWDIEPTCQIAGIVDDRTVLLDGAYGAAIQWSRLETVAFIKRDTAFRTMGRVAIRGSPIYFTIGVIFVATSSGISTKSSNPLLIIGAIVLAVSLLIILAAPYMLFKIYLGKFWSTQAWFFGIEGAVDDLGRIERSLFGFNENRLTWSTNGSLLSRHLVNDFKECQANPPEKNNIRDMLGSANPVPQANHPGQRQQKIFTLIDTYSMTATMFYAYHPPTTVLICGQEGGMQRAVLCSYDWKTQTYCRETVLRMKTLVLERMFRVDRFRFALRRH</sequence>
<keyword evidence="2" id="KW-0472">Membrane</keyword>
<protein>
    <recommendedName>
        <fullName evidence="5">Heterokaryon incompatibility domain-containing protein</fullName>
    </recommendedName>
</protein>
<dbReference type="OrthoDB" id="2624308at2759"/>
<proteinExistence type="predicted"/>
<organism evidence="3 4">
    <name type="scientific">Lepidopterella palustris CBS 459.81</name>
    <dbReference type="NCBI Taxonomy" id="1314670"/>
    <lineage>
        <taxon>Eukaryota</taxon>
        <taxon>Fungi</taxon>
        <taxon>Dikarya</taxon>
        <taxon>Ascomycota</taxon>
        <taxon>Pezizomycotina</taxon>
        <taxon>Dothideomycetes</taxon>
        <taxon>Pleosporomycetidae</taxon>
        <taxon>Mytilinidiales</taxon>
        <taxon>Argynnaceae</taxon>
        <taxon>Lepidopterella</taxon>
    </lineage>
</organism>
<evidence type="ECO:0008006" key="5">
    <source>
        <dbReference type="Google" id="ProtNLM"/>
    </source>
</evidence>
<dbReference type="AlphaFoldDB" id="A0A8E2EDU8"/>